<sequence>MALSKPKLLIFIEYYLPGYKFGGPTQSVANLVALLKDRYDIYVVTRDRDYGDQQPYTTIRPDEWLNQNGYQIIYLSPARTGIRDIHRIIRSQSFAFIYTNSLFAGFSRQLLLLTVFPRQRIIVAPRGELHTGALRLKAYKKLPFVYLVKLLPASVIVWHATDEEEVNSIKRVFPQATVRLAGVNVAPVSSAGSRKLQGNDKEAGRLKLVFVSRLTTKKNLKFLLERLRTVTEGVVELDIYGPIVDIPYWHECEDVIRELPAHCLVTYKGTLSHDRVADVLSRYDFFVLPTLGENFGHAIFEALSAGLPVLLSDQTPWRNLESRQAGWDLPLQAQSWTETLKNCIAMGSEQYLAWSEQAEQVAREYVREEAFEEKYRALFS</sequence>
<reference evidence="3" key="1">
    <citation type="journal article" date="2019" name="Int. J. Syst. Evol. Microbiol.">
        <title>The Global Catalogue of Microorganisms (GCM) 10K type strain sequencing project: providing services to taxonomists for standard genome sequencing and annotation.</title>
        <authorList>
            <consortium name="The Broad Institute Genomics Platform"/>
            <consortium name="The Broad Institute Genome Sequencing Center for Infectious Disease"/>
            <person name="Wu L."/>
            <person name="Ma J."/>
        </authorList>
    </citation>
    <scope>NUCLEOTIDE SEQUENCE [LARGE SCALE GENOMIC DNA]</scope>
    <source>
        <strain evidence="3">JCM 17927</strain>
    </source>
</reference>
<dbReference type="Gene3D" id="3.40.50.2000">
    <property type="entry name" value="Glycogen Phosphorylase B"/>
    <property type="match status" value="2"/>
</dbReference>
<accession>A0ABP8N3S0</accession>
<dbReference type="PANTHER" id="PTHR45947:SF3">
    <property type="entry name" value="SULFOQUINOVOSYL TRANSFERASE SQD2"/>
    <property type="match status" value="1"/>
</dbReference>
<name>A0ABP8N3S0_9BACT</name>
<protein>
    <recommendedName>
        <fullName evidence="1">Glycosyl transferase family 1 domain-containing protein</fullName>
    </recommendedName>
</protein>
<organism evidence="2 3">
    <name type="scientific">Nibrella saemangeumensis</name>
    <dbReference type="NCBI Taxonomy" id="1084526"/>
    <lineage>
        <taxon>Bacteria</taxon>
        <taxon>Pseudomonadati</taxon>
        <taxon>Bacteroidota</taxon>
        <taxon>Cytophagia</taxon>
        <taxon>Cytophagales</taxon>
        <taxon>Spirosomataceae</taxon>
        <taxon>Nibrella</taxon>
    </lineage>
</organism>
<proteinExistence type="predicted"/>
<gene>
    <name evidence="2" type="ORF">GCM10023189_31790</name>
</gene>
<dbReference type="SUPFAM" id="SSF53756">
    <property type="entry name" value="UDP-Glycosyltransferase/glycogen phosphorylase"/>
    <property type="match status" value="1"/>
</dbReference>
<dbReference type="Proteomes" id="UP001501175">
    <property type="component" value="Unassembled WGS sequence"/>
</dbReference>
<evidence type="ECO:0000313" key="2">
    <source>
        <dbReference type="EMBL" id="GAA4458866.1"/>
    </source>
</evidence>
<keyword evidence="3" id="KW-1185">Reference proteome</keyword>
<dbReference type="InterPro" id="IPR050194">
    <property type="entry name" value="Glycosyltransferase_grp1"/>
</dbReference>
<dbReference type="PANTHER" id="PTHR45947">
    <property type="entry name" value="SULFOQUINOVOSYL TRANSFERASE SQD2"/>
    <property type="match status" value="1"/>
</dbReference>
<comment type="caution">
    <text evidence="2">The sequence shown here is derived from an EMBL/GenBank/DDBJ whole genome shotgun (WGS) entry which is preliminary data.</text>
</comment>
<dbReference type="EMBL" id="BAABHD010000030">
    <property type="protein sequence ID" value="GAA4458866.1"/>
    <property type="molecule type" value="Genomic_DNA"/>
</dbReference>
<evidence type="ECO:0000259" key="1">
    <source>
        <dbReference type="Pfam" id="PF00534"/>
    </source>
</evidence>
<dbReference type="InterPro" id="IPR001296">
    <property type="entry name" value="Glyco_trans_1"/>
</dbReference>
<dbReference type="RefSeq" id="WP_345244851.1">
    <property type="nucleotide sequence ID" value="NZ_BAABHD010000030.1"/>
</dbReference>
<evidence type="ECO:0000313" key="3">
    <source>
        <dbReference type="Proteomes" id="UP001501175"/>
    </source>
</evidence>
<feature type="domain" description="Glycosyl transferase family 1" evidence="1">
    <location>
        <begin position="199"/>
        <end position="316"/>
    </location>
</feature>
<dbReference type="Pfam" id="PF00534">
    <property type="entry name" value="Glycos_transf_1"/>
    <property type="match status" value="1"/>
</dbReference>